<dbReference type="EMBL" id="JAVRQU010000016">
    <property type="protein sequence ID" value="KAK5694003.1"/>
    <property type="molecule type" value="Genomic_DNA"/>
</dbReference>
<accession>A0AAN7WAQ2</accession>
<evidence type="ECO:0000313" key="3">
    <source>
        <dbReference type="Proteomes" id="UP001310594"/>
    </source>
</evidence>
<dbReference type="Proteomes" id="UP001310594">
    <property type="component" value="Unassembled WGS sequence"/>
</dbReference>
<evidence type="ECO:0000313" key="2">
    <source>
        <dbReference type="EMBL" id="KAK5694003.1"/>
    </source>
</evidence>
<evidence type="ECO:0000256" key="1">
    <source>
        <dbReference type="SAM" id="MobiDB-lite"/>
    </source>
</evidence>
<protein>
    <submittedName>
        <fullName evidence="2">Uncharacterized protein</fullName>
    </submittedName>
</protein>
<comment type="caution">
    <text evidence="2">The sequence shown here is derived from an EMBL/GenBank/DDBJ whole genome shotgun (WGS) entry which is preliminary data.</text>
</comment>
<dbReference type="AlphaFoldDB" id="A0AAN7WAQ2"/>
<name>A0AAN7WAQ2_9PEZI</name>
<proteinExistence type="predicted"/>
<sequence>MCEEAGNIGDLVQYDADMVHRGDVVGFPRAQLAFEAQKILYTFLTEAVKQLLAGGLCDPPPGSLALETAVAEASTISVKGRSSYNVRAFSKPLLCDFVELQEILQPLMKAVHDEMWLAQTDVMYFRDKLAIPEAAARFHKAPENMRKELLLRSIIEIVDDVNLALKFESRMDECMAAISEYAGSARRGRSMPDWYNQALSALQSAVSGYYSSYQNGLASLMARSTTFRHALVIKNGKFGARFTDKEMYGKDRLLWSFMRLCRPSSIDQDPLERSFYLHYIDDLLQSPKERRRIDQTFYDYFSRMLALDEAVAVLKRHVPYADDGGQTSDWLNLTAIGHGLDNRKQRYRELETLLVDFVNCAVPTTKPTLSNLSRLKNMHEASSRFWEELILVWDLWREVAPRGVQPCGGAAPAFMRAFKSVKHLTEFQLECDMLQSVIDRKGEAASAAVLYHDTDYLAEATSKTCLKGRAHQALASTATQTVWGAEAAVQSIESVKIKVKTRSEGANDIAEQLNAVQLNEDNQATGTLIAVKHQTFSIFTRMYAVCGEAKADIKWPDLAAAFVDAGLSAVHAGGSAVTFQAPNGGRHRLPPASPKPECEASLVEDYGKAA</sequence>
<organism evidence="2 3">
    <name type="scientific">Elasticomyces elasticus</name>
    <dbReference type="NCBI Taxonomy" id="574655"/>
    <lineage>
        <taxon>Eukaryota</taxon>
        <taxon>Fungi</taxon>
        <taxon>Dikarya</taxon>
        <taxon>Ascomycota</taxon>
        <taxon>Pezizomycotina</taxon>
        <taxon>Dothideomycetes</taxon>
        <taxon>Dothideomycetidae</taxon>
        <taxon>Mycosphaerellales</taxon>
        <taxon>Teratosphaeriaceae</taxon>
        <taxon>Elasticomyces</taxon>
    </lineage>
</organism>
<reference evidence="2" key="1">
    <citation type="submission" date="2023-08" db="EMBL/GenBank/DDBJ databases">
        <title>Black Yeasts Isolated from many extreme environments.</title>
        <authorList>
            <person name="Coleine C."/>
            <person name="Stajich J.E."/>
            <person name="Selbmann L."/>
        </authorList>
    </citation>
    <scope>NUCLEOTIDE SEQUENCE</scope>
    <source>
        <strain evidence="2">CCFEE 5810</strain>
    </source>
</reference>
<gene>
    <name evidence="2" type="ORF">LTR97_009621</name>
</gene>
<feature type="region of interest" description="Disordered" evidence="1">
    <location>
        <begin position="581"/>
        <end position="610"/>
    </location>
</feature>